<gene>
    <name evidence="1" type="ordered locus">Os05g0252900</name>
    <name evidence="1" type="ORF">OSNPB_050252900</name>
</gene>
<dbReference type="InParanoid" id="A0A0P0WK34"/>
<reference evidence="2" key="1">
    <citation type="journal article" date="2005" name="Nature">
        <title>The map-based sequence of the rice genome.</title>
        <authorList>
            <consortium name="International rice genome sequencing project (IRGSP)"/>
            <person name="Matsumoto T."/>
            <person name="Wu J."/>
            <person name="Kanamori H."/>
            <person name="Katayose Y."/>
            <person name="Fujisawa M."/>
            <person name="Namiki N."/>
            <person name="Mizuno H."/>
            <person name="Yamamoto K."/>
            <person name="Antonio B.A."/>
            <person name="Baba T."/>
            <person name="Sakata K."/>
            <person name="Nagamura Y."/>
            <person name="Aoki H."/>
            <person name="Arikawa K."/>
            <person name="Arita K."/>
            <person name="Bito T."/>
            <person name="Chiden Y."/>
            <person name="Fujitsuka N."/>
            <person name="Fukunaka R."/>
            <person name="Hamada M."/>
            <person name="Harada C."/>
            <person name="Hayashi A."/>
            <person name="Hijishita S."/>
            <person name="Honda M."/>
            <person name="Hosokawa S."/>
            <person name="Ichikawa Y."/>
            <person name="Idonuma A."/>
            <person name="Iijima M."/>
            <person name="Ikeda M."/>
            <person name="Ikeno M."/>
            <person name="Ito K."/>
            <person name="Ito S."/>
            <person name="Ito T."/>
            <person name="Ito Y."/>
            <person name="Ito Y."/>
            <person name="Iwabuchi A."/>
            <person name="Kamiya K."/>
            <person name="Karasawa W."/>
            <person name="Kurita K."/>
            <person name="Katagiri S."/>
            <person name="Kikuta A."/>
            <person name="Kobayashi H."/>
            <person name="Kobayashi N."/>
            <person name="Machita K."/>
            <person name="Maehara T."/>
            <person name="Masukawa M."/>
            <person name="Mizubayashi T."/>
            <person name="Mukai Y."/>
            <person name="Nagasaki H."/>
            <person name="Nagata Y."/>
            <person name="Naito S."/>
            <person name="Nakashima M."/>
            <person name="Nakama Y."/>
            <person name="Nakamichi Y."/>
            <person name="Nakamura M."/>
            <person name="Meguro A."/>
            <person name="Negishi M."/>
            <person name="Ohta I."/>
            <person name="Ohta T."/>
            <person name="Okamoto M."/>
            <person name="Ono N."/>
            <person name="Saji S."/>
            <person name="Sakaguchi M."/>
            <person name="Sakai K."/>
            <person name="Shibata M."/>
            <person name="Shimokawa T."/>
            <person name="Song J."/>
            <person name="Takazaki Y."/>
            <person name="Terasawa K."/>
            <person name="Tsugane M."/>
            <person name="Tsuji K."/>
            <person name="Ueda S."/>
            <person name="Waki K."/>
            <person name="Yamagata H."/>
            <person name="Yamamoto M."/>
            <person name="Yamamoto S."/>
            <person name="Yamane H."/>
            <person name="Yoshiki S."/>
            <person name="Yoshihara R."/>
            <person name="Yukawa K."/>
            <person name="Zhong H."/>
            <person name="Yano M."/>
            <person name="Yuan Q."/>
            <person name="Ouyang S."/>
            <person name="Liu J."/>
            <person name="Jones K.M."/>
            <person name="Gansberger K."/>
            <person name="Moffat K."/>
            <person name="Hill J."/>
            <person name="Bera J."/>
            <person name="Fadrosh D."/>
            <person name="Jin S."/>
            <person name="Johri S."/>
            <person name="Kim M."/>
            <person name="Overton L."/>
            <person name="Reardon M."/>
            <person name="Tsitrin T."/>
            <person name="Vuong H."/>
            <person name="Weaver B."/>
            <person name="Ciecko A."/>
            <person name="Tallon L."/>
            <person name="Jackson J."/>
            <person name="Pai G."/>
            <person name="Aken S.V."/>
            <person name="Utterback T."/>
            <person name="Reidmuller S."/>
            <person name="Feldblyum T."/>
            <person name="Hsiao J."/>
            <person name="Zismann V."/>
            <person name="Iobst S."/>
            <person name="de Vazeille A.R."/>
            <person name="Buell C.R."/>
            <person name="Ying K."/>
            <person name="Li Y."/>
            <person name="Lu T."/>
            <person name="Huang Y."/>
            <person name="Zhao Q."/>
            <person name="Feng Q."/>
            <person name="Zhang L."/>
            <person name="Zhu J."/>
            <person name="Weng Q."/>
            <person name="Mu J."/>
            <person name="Lu Y."/>
            <person name="Fan D."/>
            <person name="Liu Y."/>
            <person name="Guan J."/>
            <person name="Zhang Y."/>
            <person name="Yu S."/>
            <person name="Liu X."/>
            <person name="Zhang Y."/>
            <person name="Hong G."/>
            <person name="Han B."/>
            <person name="Choisne N."/>
            <person name="Demange N."/>
            <person name="Orjeda G."/>
            <person name="Samain S."/>
            <person name="Cattolico L."/>
            <person name="Pelletier E."/>
            <person name="Couloux A."/>
            <person name="Segurens B."/>
            <person name="Wincker P."/>
            <person name="D'Hont A."/>
            <person name="Scarpelli C."/>
            <person name="Weissenbach J."/>
            <person name="Salanoubat M."/>
            <person name="Quetier F."/>
            <person name="Yu Y."/>
            <person name="Kim H.R."/>
            <person name="Rambo T."/>
            <person name="Currie J."/>
            <person name="Collura K."/>
            <person name="Luo M."/>
            <person name="Yang T."/>
            <person name="Ammiraju J.S.S."/>
            <person name="Engler F."/>
            <person name="Soderlund C."/>
            <person name="Wing R.A."/>
            <person name="Palmer L.E."/>
            <person name="de la Bastide M."/>
            <person name="Spiegel L."/>
            <person name="Nascimento L."/>
            <person name="Zutavern T."/>
            <person name="O'Shaughnessy A."/>
            <person name="Dike S."/>
            <person name="Dedhia N."/>
            <person name="Preston R."/>
            <person name="Balija V."/>
            <person name="McCombie W.R."/>
            <person name="Chow T."/>
            <person name="Chen H."/>
            <person name="Chung M."/>
            <person name="Chen C."/>
            <person name="Shaw J."/>
            <person name="Wu H."/>
            <person name="Hsiao K."/>
            <person name="Chao Y."/>
            <person name="Chu M."/>
            <person name="Cheng C."/>
            <person name="Hour A."/>
            <person name="Lee P."/>
            <person name="Lin S."/>
            <person name="Lin Y."/>
            <person name="Liou J."/>
            <person name="Liu S."/>
            <person name="Hsing Y."/>
            <person name="Raghuvanshi S."/>
            <person name="Mohanty A."/>
            <person name="Bharti A.K."/>
            <person name="Gaur A."/>
            <person name="Gupta V."/>
            <person name="Kumar D."/>
            <person name="Ravi V."/>
            <person name="Vij S."/>
            <person name="Kapur A."/>
            <person name="Khurana P."/>
            <person name="Khurana P."/>
            <person name="Khurana J.P."/>
            <person name="Tyagi A.K."/>
            <person name="Gaikwad K."/>
            <person name="Singh A."/>
            <person name="Dalal V."/>
            <person name="Srivastava S."/>
            <person name="Dixit A."/>
            <person name="Pal A.K."/>
            <person name="Ghazi I.A."/>
            <person name="Yadav M."/>
            <person name="Pandit A."/>
            <person name="Bhargava A."/>
            <person name="Sureshbabu K."/>
            <person name="Batra K."/>
            <person name="Sharma T.R."/>
            <person name="Mohapatra T."/>
            <person name="Singh N.K."/>
            <person name="Messing J."/>
            <person name="Nelson A.B."/>
            <person name="Fuks G."/>
            <person name="Kavchok S."/>
            <person name="Keizer G."/>
            <person name="Linton E."/>
            <person name="Llaca V."/>
            <person name="Song R."/>
            <person name="Tanyolac B."/>
            <person name="Young S."/>
            <person name="Ho-Il K."/>
            <person name="Hahn J.H."/>
            <person name="Sangsakoo G."/>
            <person name="Vanavichit A."/>
            <person name="de Mattos Luiz.A.T."/>
            <person name="Zimmer P.D."/>
            <person name="Malone G."/>
            <person name="Dellagostin O."/>
            <person name="de Oliveira A.C."/>
            <person name="Bevan M."/>
            <person name="Bancroft I."/>
            <person name="Minx P."/>
            <person name="Cordum H."/>
            <person name="Wilson R."/>
            <person name="Cheng Z."/>
            <person name="Jin W."/>
            <person name="Jiang J."/>
            <person name="Leong S.A."/>
            <person name="Iwama H."/>
            <person name="Gojobori T."/>
            <person name="Itoh T."/>
            <person name="Niimura Y."/>
            <person name="Fujii Y."/>
            <person name="Habara T."/>
            <person name="Sakai H."/>
            <person name="Sato Y."/>
            <person name="Wilson G."/>
            <person name="Kumar K."/>
            <person name="McCouch S."/>
            <person name="Juretic N."/>
            <person name="Hoen D."/>
            <person name="Wright S."/>
            <person name="Bruskiewich R."/>
            <person name="Bureau T."/>
            <person name="Miyao A."/>
            <person name="Hirochika H."/>
            <person name="Nishikawa T."/>
            <person name="Kadowaki K."/>
            <person name="Sugiura M."/>
            <person name="Burr B."/>
            <person name="Sasaki T."/>
        </authorList>
    </citation>
    <scope>NUCLEOTIDE SEQUENCE [LARGE SCALE GENOMIC DNA]</scope>
    <source>
        <strain evidence="2">cv. Nipponbare</strain>
    </source>
</reference>
<dbReference type="Proteomes" id="UP000059680">
    <property type="component" value="Chromosome 5"/>
</dbReference>
<protein>
    <submittedName>
        <fullName evidence="1">Os05g0252900 protein</fullName>
    </submittedName>
</protein>
<sequence length="197" mass="20916">MDITERTFRLTVPPKNSCPMPQTRPSVECSPRLDQFPHLAQMCIWLFVYCCVLRLDPCRPTDERIILTRGLELSRVHAAARGSSCTATAFSKPSTASSPSCCAAGAAAFSELSTTSSPSSYAADAAAFSEPSTASSSASVVCRLIASVAPAAYSLDQGSKSSPPSPPSSHLIFFAHLLSSTCFAARTFKIRKVQPSC</sequence>
<dbReference type="EMBL" id="AP014961">
    <property type="protein sequence ID" value="BAS93038.1"/>
    <property type="molecule type" value="Genomic_DNA"/>
</dbReference>
<evidence type="ECO:0000313" key="2">
    <source>
        <dbReference type="Proteomes" id="UP000059680"/>
    </source>
</evidence>
<dbReference type="AlphaFoldDB" id="A0A0P0WK34"/>
<evidence type="ECO:0000313" key="1">
    <source>
        <dbReference type="EMBL" id="BAS93038.1"/>
    </source>
</evidence>
<keyword evidence="2" id="KW-1185">Reference proteome</keyword>
<reference evidence="1 2" key="2">
    <citation type="journal article" date="2013" name="Plant Cell Physiol.">
        <title>Rice Annotation Project Database (RAP-DB): an integrative and interactive database for rice genomics.</title>
        <authorList>
            <person name="Sakai H."/>
            <person name="Lee S.S."/>
            <person name="Tanaka T."/>
            <person name="Numa H."/>
            <person name="Kim J."/>
            <person name="Kawahara Y."/>
            <person name="Wakimoto H."/>
            <person name="Yang C.C."/>
            <person name="Iwamoto M."/>
            <person name="Abe T."/>
            <person name="Yamada Y."/>
            <person name="Muto A."/>
            <person name="Inokuchi H."/>
            <person name="Ikemura T."/>
            <person name="Matsumoto T."/>
            <person name="Sasaki T."/>
            <person name="Itoh T."/>
        </authorList>
    </citation>
    <scope>NUCLEOTIDE SEQUENCE [LARGE SCALE GENOMIC DNA]</scope>
    <source>
        <strain evidence="2">cv. Nipponbare</strain>
    </source>
</reference>
<accession>A0A0P0WK34</accession>
<dbReference type="PaxDb" id="39947-A0A0P0WK34"/>
<organism evidence="1 2">
    <name type="scientific">Oryza sativa subsp. japonica</name>
    <name type="common">Rice</name>
    <dbReference type="NCBI Taxonomy" id="39947"/>
    <lineage>
        <taxon>Eukaryota</taxon>
        <taxon>Viridiplantae</taxon>
        <taxon>Streptophyta</taxon>
        <taxon>Embryophyta</taxon>
        <taxon>Tracheophyta</taxon>
        <taxon>Spermatophyta</taxon>
        <taxon>Magnoliopsida</taxon>
        <taxon>Liliopsida</taxon>
        <taxon>Poales</taxon>
        <taxon>Poaceae</taxon>
        <taxon>BOP clade</taxon>
        <taxon>Oryzoideae</taxon>
        <taxon>Oryzeae</taxon>
        <taxon>Oryzinae</taxon>
        <taxon>Oryza</taxon>
        <taxon>Oryza sativa</taxon>
    </lineage>
</organism>
<name>A0A0P0WK34_ORYSJ</name>
<proteinExistence type="predicted"/>
<reference evidence="1 2" key="3">
    <citation type="journal article" date="2013" name="Rice">
        <title>Improvement of the Oryza sativa Nipponbare reference genome using next generation sequence and optical map data.</title>
        <authorList>
            <person name="Kawahara Y."/>
            <person name="de la Bastide M."/>
            <person name="Hamilton J.P."/>
            <person name="Kanamori H."/>
            <person name="McCombie W.R."/>
            <person name="Ouyang S."/>
            <person name="Schwartz D.C."/>
            <person name="Tanaka T."/>
            <person name="Wu J."/>
            <person name="Zhou S."/>
            <person name="Childs K.L."/>
            <person name="Davidson R.M."/>
            <person name="Lin H."/>
            <person name="Quesada-Ocampo L."/>
            <person name="Vaillancourt B."/>
            <person name="Sakai H."/>
            <person name="Lee S.S."/>
            <person name="Kim J."/>
            <person name="Numa H."/>
            <person name="Itoh T."/>
            <person name="Buell C.R."/>
            <person name="Matsumoto T."/>
        </authorList>
    </citation>
    <scope>NUCLEOTIDE SEQUENCE [LARGE SCALE GENOMIC DNA]</scope>
    <source>
        <strain evidence="2">cv. Nipponbare</strain>
    </source>
</reference>